<keyword evidence="8 11" id="KW-1133">Transmembrane helix</keyword>
<dbReference type="CDD" id="cd00082">
    <property type="entry name" value="HisKA"/>
    <property type="match status" value="1"/>
</dbReference>
<dbReference type="GO" id="GO:0000155">
    <property type="term" value="F:phosphorelay sensor kinase activity"/>
    <property type="evidence" value="ECO:0007669"/>
    <property type="project" value="InterPro"/>
</dbReference>
<evidence type="ECO:0000256" key="3">
    <source>
        <dbReference type="ARBA" id="ARBA00012438"/>
    </source>
</evidence>
<name>A0A838L7M5_9SPHN</name>
<comment type="catalytic activity">
    <reaction evidence="1">
        <text>ATP + protein L-histidine = ADP + protein N-phospho-L-histidine.</text>
        <dbReference type="EC" id="2.7.13.3"/>
    </reaction>
</comment>
<dbReference type="SUPFAM" id="SSF47384">
    <property type="entry name" value="Homodimeric domain of signal transducing histidine kinase"/>
    <property type="match status" value="1"/>
</dbReference>
<dbReference type="SMART" id="SM00388">
    <property type="entry name" value="HisKA"/>
    <property type="match status" value="1"/>
</dbReference>
<dbReference type="Pfam" id="PF00512">
    <property type="entry name" value="HisKA"/>
    <property type="match status" value="1"/>
</dbReference>
<reference evidence="14 15" key="1">
    <citation type="submission" date="2020-07" db="EMBL/GenBank/DDBJ databases">
        <authorList>
            <person name="Sun Q."/>
        </authorList>
    </citation>
    <scope>NUCLEOTIDE SEQUENCE [LARGE SCALE GENOMIC DNA]</scope>
    <source>
        <strain evidence="14 15">CGMCC 1.13654</strain>
    </source>
</reference>
<comment type="subcellular location">
    <subcellularLocation>
        <location evidence="2">Membrane</location>
    </subcellularLocation>
</comment>
<protein>
    <recommendedName>
        <fullName evidence="3">histidine kinase</fullName>
        <ecNumber evidence="3">2.7.13.3</ecNumber>
    </recommendedName>
</protein>
<keyword evidence="4" id="KW-0597">Phosphoprotein</keyword>
<dbReference type="Pfam" id="PF02518">
    <property type="entry name" value="HATPase_c"/>
    <property type="match status" value="1"/>
</dbReference>
<keyword evidence="7" id="KW-0418">Kinase</keyword>
<dbReference type="Proteomes" id="UP000570166">
    <property type="component" value="Unassembled WGS sequence"/>
</dbReference>
<gene>
    <name evidence="14" type="ORF">HZF05_13065</name>
</gene>
<sequence>MTRAPTSWTATSAGFAASSEARVKATRSKRSKVSAIACAILDRVARSAAYRLSFAYTAVCATAVALLGAAIYIAAHASFVSLQDEDLAKQTATLKKEYAEGGRPDLLAAIVKHARSPANSFRYGLYVDGRAIASDIDAPAQPPGVRDFVYRDARGARDDARGVTTRLPDGSLLLVAVDSGGLERLDAVIITLFSLALGVILMLGLVGAILLGRHLARRLDRISATAEAIAGGDLSHRLDVPSGSLDEFDRVGASLNAMLDRITGLLEELRQVSNDLAHDLRTPLARLRSEIESGLTAPSDAPSLRATLERAQAQSDSLLSLFGAILSLAEVSAGGRQFDFVEIELGALAREVCEMHAPAIEDSGRSLHVSMSQEALTIRCEPALIRQAISNLLDNALIHTPAGTTIRLVVQPAEHQARIIVEDDGPGIPEEDMQRVLKRFVRLDRSRLTPGHGLGLSFVGSVAALHAGSLELESARPGLRAIVLVSRAADASARSNRSWPPVIPASASPLPFARPS</sequence>
<feature type="domain" description="HAMP" evidence="13">
    <location>
        <begin position="213"/>
        <end position="267"/>
    </location>
</feature>
<dbReference type="PANTHER" id="PTHR45436">
    <property type="entry name" value="SENSOR HISTIDINE KINASE YKOH"/>
    <property type="match status" value="1"/>
</dbReference>
<dbReference type="InterPro" id="IPR036890">
    <property type="entry name" value="HATPase_C_sf"/>
</dbReference>
<dbReference type="GO" id="GO:0005886">
    <property type="term" value="C:plasma membrane"/>
    <property type="evidence" value="ECO:0007669"/>
    <property type="project" value="TreeGrafter"/>
</dbReference>
<dbReference type="InterPro" id="IPR004358">
    <property type="entry name" value="Sig_transdc_His_kin-like_C"/>
</dbReference>
<feature type="transmembrane region" description="Helical" evidence="11">
    <location>
        <begin position="187"/>
        <end position="211"/>
    </location>
</feature>
<keyword evidence="15" id="KW-1185">Reference proteome</keyword>
<dbReference type="InterPro" id="IPR003661">
    <property type="entry name" value="HisK_dim/P_dom"/>
</dbReference>
<accession>A0A838L7M5</accession>
<dbReference type="InterPro" id="IPR003660">
    <property type="entry name" value="HAMP_dom"/>
</dbReference>
<dbReference type="SMART" id="SM00304">
    <property type="entry name" value="HAMP"/>
    <property type="match status" value="1"/>
</dbReference>
<dbReference type="InterPro" id="IPR005467">
    <property type="entry name" value="His_kinase_dom"/>
</dbReference>
<keyword evidence="10 11" id="KW-0472">Membrane</keyword>
<dbReference type="EMBL" id="JACEIB010000008">
    <property type="protein sequence ID" value="MBA2935027.1"/>
    <property type="molecule type" value="Genomic_DNA"/>
</dbReference>
<evidence type="ECO:0000256" key="6">
    <source>
        <dbReference type="ARBA" id="ARBA00022692"/>
    </source>
</evidence>
<dbReference type="InterPro" id="IPR003594">
    <property type="entry name" value="HATPase_dom"/>
</dbReference>
<evidence type="ECO:0000256" key="10">
    <source>
        <dbReference type="ARBA" id="ARBA00023136"/>
    </source>
</evidence>
<evidence type="ECO:0000259" key="13">
    <source>
        <dbReference type="PROSITE" id="PS50885"/>
    </source>
</evidence>
<evidence type="ECO:0000256" key="2">
    <source>
        <dbReference type="ARBA" id="ARBA00004370"/>
    </source>
</evidence>
<dbReference type="CDD" id="cd00075">
    <property type="entry name" value="HATPase"/>
    <property type="match status" value="1"/>
</dbReference>
<dbReference type="Gene3D" id="3.30.565.10">
    <property type="entry name" value="Histidine kinase-like ATPase, C-terminal domain"/>
    <property type="match status" value="1"/>
</dbReference>
<evidence type="ECO:0000256" key="8">
    <source>
        <dbReference type="ARBA" id="ARBA00022989"/>
    </source>
</evidence>
<keyword evidence="5" id="KW-0808">Transferase</keyword>
<evidence type="ECO:0000256" key="1">
    <source>
        <dbReference type="ARBA" id="ARBA00000085"/>
    </source>
</evidence>
<keyword evidence="9" id="KW-0902">Two-component regulatory system</keyword>
<feature type="domain" description="Histidine kinase" evidence="12">
    <location>
        <begin position="275"/>
        <end position="489"/>
    </location>
</feature>
<dbReference type="EC" id="2.7.13.3" evidence="3"/>
<dbReference type="SMART" id="SM00387">
    <property type="entry name" value="HATPase_c"/>
    <property type="match status" value="1"/>
</dbReference>
<dbReference type="InterPro" id="IPR050428">
    <property type="entry name" value="TCS_sensor_his_kinase"/>
</dbReference>
<dbReference type="InterPro" id="IPR036097">
    <property type="entry name" value="HisK_dim/P_sf"/>
</dbReference>
<proteinExistence type="predicted"/>
<dbReference type="SUPFAM" id="SSF158472">
    <property type="entry name" value="HAMP domain-like"/>
    <property type="match status" value="1"/>
</dbReference>
<dbReference type="Gene3D" id="1.10.287.130">
    <property type="match status" value="1"/>
</dbReference>
<evidence type="ECO:0000313" key="14">
    <source>
        <dbReference type="EMBL" id="MBA2935027.1"/>
    </source>
</evidence>
<dbReference type="PROSITE" id="PS50109">
    <property type="entry name" value="HIS_KIN"/>
    <property type="match status" value="1"/>
</dbReference>
<dbReference type="Pfam" id="PF00672">
    <property type="entry name" value="HAMP"/>
    <property type="match status" value="1"/>
</dbReference>
<evidence type="ECO:0000256" key="11">
    <source>
        <dbReference type="SAM" id="Phobius"/>
    </source>
</evidence>
<comment type="caution">
    <text evidence="14">The sequence shown here is derived from an EMBL/GenBank/DDBJ whole genome shotgun (WGS) entry which is preliminary data.</text>
</comment>
<dbReference type="CDD" id="cd06225">
    <property type="entry name" value="HAMP"/>
    <property type="match status" value="1"/>
</dbReference>
<feature type="transmembrane region" description="Helical" evidence="11">
    <location>
        <begin position="53"/>
        <end position="75"/>
    </location>
</feature>
<evidence type="ECO:0000256" key="7">
    <source>
        <dbReference type="ARBA" id="ARBA00022777"/>
    </source>
</evidence>
<organism evidence="14 15">
    <name type="scientific">Sphingomonas chungangi</name>
    <dbReference type="NCBI Taxonomy" id="2683589"/>
    <lineage>
        <taxon>Bacteria</taxon>
        <taxon>Pseudomonadati</taxon>
        <taxon>Pseudomonadota</taxon>
        <taxon>Alphaproteobacteria</taxon>
        <taxon>Sphingomonadales</taxon>
        <taxon>Sphingomonadaceae</taxon>
        <taxon>Sphingomonas</taxon>
    </lineage>
</organism>
<keyword evidence="6 11" id="KW-0812">Transmembrane</keyword>
<evidence type="ECO:0000259" key="12">
    <source>
        <dbReference type="PROSITE" id="PS50109"/>
    </source>
</evidence>
<evidence type="ECO:0000256" key="5">
    <source>
        <dbReference type="ARBA" id="ARBA00022679"/>
    </source>
</evidence>
<dbReference type="PROSITE" id="PS50885">
    <property type="entry name" value="HAMP"/>
    <property type="match status" value="1"/>
</dbReference>
<evidence type="ECO:0000256" key="9">
    <source>
        <dbReference type="ARBA" id="ARBA00023012"/>
    </source>
</evidence>
<dbReference type="AlphaFoldDB" id="A0A838L7M5"/>
<dbReference type="SUPFAM" id="SSF55874">
    <property type="entry name" value="ATPase domain of HSP90 chaperone/DNA topoisomerase II/histidine kinase"/>
    <property type="match status" value="1"/>
</dbReference>
<dbReference type="PRINTS" id="PR00344">
    <property type="entry name" value="BCTRLSENSOR"/>
</dbReference>
<evidence type="ECO:0000256" key="4">
    <source>
        <dbReference type="ARBA" id="ARBA00022553"/>
    </source>
</evidence>
<evidence type="ECO:0000313" key="15">
    <source>
        <dbReference type="Proteomes" id="UP000570166"/>
    </source>
</evidence>
<dbReference type="PANTHER" id="PTHR45436:SF8">
    <property type="entry name" value="HISTIDINE KINASE"/>
    <property type="match status" value="1"/>
</dbReference>
<dbReference type="Gene3D" id="6.10.340.10">
    <property type="match status" value="1"/>
</dbReference>